<evidence type="ECO:0000256" key="1">
    <source>
        <dbReference type="ARBA" id="ARBA00022729"/>
    </source>
</evidence>
<dbReference type="InterPro" id="IPR003644">
    <property type="entry name" value="Calx_beta"/>
</dbReference>
<dbReference type="Proteomes" id="UP001064632">
    <property type="component" value="Chromosome"/>
</dbReference>
<feature type="domain" description="Calx-beta" evidence="5">
    <location>
        <begin position="884"/>
        <end position="984"/>
    </location>
</feature>
<keyword evidence="1 4" id="KW-0732">Signal</keyword>
<dbReference type="Pfam" id="PF03160">
    <property type="entry name" value="Calx-beta"/>
    <property type="match status" value="4"/>
</dbReference>
<feature type="chain" id="PRO_5046447342" description="Calx-beta domain-containing protein" evidence="4">
    <location>
        <begin position="45"/>
        <end position="1246"/>
    </location>
</feature>
<dbReference type="SMART" id="SM00237">
    <property type="entry name" value="Calx_beta"/>
    <property type="match status" value="5"/>
</dbReference>
<dbReference type="InterPro" id="IPR057708">
    <property type="entry name" value="DUF7948"/>
</dbReference>
<organism evidence="6 7">
    <name type="scientific">Tahibacter amnicola</name>
    <dbReference type="NCBI Taxonomy" id="2976241"/>
    <lineage>
        <taxon>Bacteria</taxon>
        <taxon>Pseudomonadati</taxon>
        <taxon>Pseudomonadota</taxon>
        <taxon>Gammaproteobacteria</taxon>
        <taxon>Lysobacterales</taxon>
        <taxon>Rhodanobacteraceae</taxon>
        <taxon>Tahibacter</taxon>
    </lineage>
</organism>
<dbReference type="Pfam" id="PF25778">
    <property type="entry name" value="DUF7948"/>
    <property type="match status" value="1"/>
</dbReference>
<keyword evidence="2" id="KW-0677">Repeat</keyword>
<evidence type="ECO:0000256" key="4">
    <source>
        <dbReference type="SAM" id="SignalP"/>
    </source>
</evidence>
<evidence type="ECO:0000259" key="5">
    <source>
        <dbReference type="SMART" id="SM00237"/>
    </source>
</evidence>
<keyword evidence="7" id="KW-1185">Reference proteome</keyword>
<dbReference type="Gene3D" id="2.60.40.2030">
    <property type="match status" value="5"/>
</dbReference>
<feature type="domain" description="Calx-beta" evidence="5">
    <location>
        <begin position="1108"/>
        <end position="1209"/>
    </location>
</feature>
<dbReference type="InterPro" id="IPR052918">
    <property type="entry name" value="Motility_Chemotaxis_Reg"/>
</dbReference>
<dbReference type="PANTHER" id="PTHR35580:SF1">
    <property type="entry name" value="PHYTASE-LIKE DOMAIN-CONTAINING PROTEIN"/>
    <property type="match status" value="1"/>
</dbReference>
<accession>A0ABY6BAT3</accession>
<feature type="domain" description="Calx-beta" evidence="5">
    <location>
        <begin position="996"/>
        <end position="1096"/>
    </location>
</feature>
<evidence type="ECO:0000256" key="2">
    <source>
        <dbReference type="ARBA" id="ARBA00022737"/>
    </source>
</evidence>
<proteinExistence type="predicted"/>
<keyword evidence="3" id="KW-0106">Calcium</keyword>
<evidence type="ECO:0000313" key="6">
    <source>
        <dbReference type="EMBL" id="UXI66974.1"/>
    </source>
</evidence>
<protein>
    <recommendedName>
        <fullName evidence="5">Calx-beta domain-containing protein</fullName>
    </recommendedName>
</protein>
<feature type="domain" description="Calx-beta" evidence="5">
    <location>
        <begin position="772"/>
        <end position="872"/>
    </location>
</feature>
<dbReference type="PANTHER" id="PTHR35580">
    <property type="entry name" value="CELL SURFACE GLYCOPROTEIN (S-LAYER PROTEIN)-LIKE PROTEIN"/>
    <property type="match status" value="1"/>
</dbReference>
<dbReference type="InterPro" id="IPR038081">
    <property type="entry name" value="CalX-like_sf"/>
</dbReference>
<feature type="domain" description="Calx-beta" evidence="5">
    <location>
        <begin position="661"/>
        <end position="760"/>
    </location>
</feature>
<feature type="signal peptide" evidence="4">
    <location>
        <begin position="1"/>
        <end position="44"/>
    </location>
</feature>
<sequence>MRATTTLLSATLPVPRTMLRGWRRCLAIASVLLTLGSAASNAGATVTLPQALGPAAGTLAFEPNHGQSAEPVDYLVRGLGYSLFLADGDATFVFAKNTDRVDSCQLRLRFDGSRRNAVAQGESLQAGRSNYLSLDDSRPAIRDVQRFGRVRYSGLYPGIDLVYYGNQGELEYDLELAPGTDHIPTLALEGATDVRLAENGDLDIEVCGRHVAFRAPVAFQDIDGQRQRVAARYTVLPDHRATFALGAYDRSRPLVIDPVFAYSSCLSGSGDEYAFDLALGAGGETYVVGYTMSANFPTRGPIHGHGGGAEAFVTKLNAAGTDILYSTFIGGNAESQIAYGVAVNGAGEVFISGATDVPPSFSQAFLIKLNAAGNGVAFSSVFGGSSYDGASEVALDSAGNPVVVGYTWSSDFPVLNALQGSAGGGGDAFVRRYSSTGTLLSSTYLGGANEQRANSVAVGPGDAIYIAGRTDVSDASGDAFAARLNAAASSITYSKRFGGTGTDIAEDIVVDGGSRAHIVGRTNAANFPTVNAVQPSHGGGYDGFLAVLDSAGNTLSSSYLGSSNDELVEGVALGPGGEVYVTGSRPGTGGEGDVFLLKLGANFISVVFSTFIPTGWGDAGTAVRVDGSGAAYIVGYTRAGQYFATTPGAFQSCPNGSTDVIALKIIDGQAQLSISDTSVVEGNSGSTSASFTVSLSAPALTTTTFSYATANGSATAPGDYTAASQSGVAIPAGSTSVTITVPVAGDTLDEPDETFSVSISNVVGAAVADGTAVAAITDDDAAPGVSISDCSLTEGTGGTASCIFTVALTAPSAHTVSVNYTSADSSAIASADYTPVSGTLTFSPSQTSQTIAVSVVGDGMDENDESFTVTLSGALNASPGDSQGVGTIADDDAPPTVSIGSCTTAEGTGGNALCVMTVSLTAPSGLPINVNYAATDGSATASTDYVAGSGTLSFSPGEFNKTLSYVIITDGLDEPDETFIVTLSGPSNVVLGTAQATGTISDDDPTPTLTVSGCSVAEGHSGSAACTFTIGLNVPSGLTVTTNYTTADGTATAAVDYVAASGTITFSPTETSKTVTISVVGDTLNEASESFTLNLSGTTNTTNTSASATGTIVNDDTANGQLRMTECTADISELVPQIQLTVERVNGSGGPVSVNYSTSNGTATAGADYTAASGTLNWPAGDVGARTITISLINNVAVENREFFNVALSTPGGGASLLTPTTTRVWIMDHPDQLFDDGFGGVSPCP</sequence>
<evidence type="ECO:0000256" key="3">
    <source>
        <dbReference type="ARBA" id="ARBA00022837"/>
    </source>
</evidence>
<dbReference type="SUPFAM" id="SSF141072">
    <property type="entry name" value="CalX-like"/>
    <property type="match status" value="5"/>
</dbReference>
<evidence type="ECO:0000313" key="7">
    <source>
        <dbReference type="Proteomes" id="UP001064632"/>
    </source>
</evidence>
<reference evidence="6" key="1">
    <citation type="submission" date="2022-09" db="EMBL/GenBank/DDBJ databases">
        <title>Tahibacter sp. nov., isolated from a fresh water.</title>
        <authorList>
            <person name="Baek J.H."/>
            <person name="Lee J.K."/>
            <person name="Kim J.M."/>
            <person name="Jeon C.O."/>
        </authorList>
    </citation>
    <scope>NUCLEOTIDE SEQUENCE</scope>
    <source>
        <strain evidence="6">W38</strain>
    </source>
</reference>
<gene>
    <name evidence="6" type="ORF">N4264_19800</name>
</gene>
<name>A0ABY6BAT3_9GAMM</name>
<dbReference type="RefSeq" id="WP_261693950.1">
    <property type="nucleotide sequence ID" value="NZ_CP104694.1"/>
</dbReference>
<dbReference type="EMBL" id="CP104694">
    <property type="protein sequence ID" value="UXI66974.1"/>
    <property type="molecule type" value="Genomic_DNA"/>
</dbReference>